<dbReference type="GO" id="GO:0000976">
    <property type="term" value="F:transcription cis-regulatory region binding"/>
    <property type="evidence" value="ECO:0007669"/>
    <property type="project" value="TreeGrafter"/>
</dbReference>
<dbReference type="PANTHER" id="PTHR30055">
    <property type="entry name" value="HTH-TYPE TRANSCRIPTIONAL REGULATOR RUTR"/>
    <property type="match status" value="1"/>
</dbReference>
<organism evidence="4 5">
    <name type="scientific">Tsukamurella paurometabola</name>
    <name type="common">Corynebacterium paurometabolum</name>
    <dbReference type="NCBI Taxonomy" id="2061"/>
    <lineage>
        <taxon>Bacteria</taxon>
        <taxon>Bacillati</taxon>
        <taxon>Actinomycetota</taxon>
        <taxon>Actinomycetes</taxon>
        <taxon>Mycobacteriales</taxon>
        <taxon>Tsukamurellaceae</taxon>
        <taxon>Tsukamurella</taxon>
    </lineage>
</organism>
<dbReference type="PROSITE" id="PS50977">
    <property type="entry name" value="HTH_TETR_2"/>
    <property type="match status" value="1"/>
</dbReference>
<reference evidence="4 5" key="1">
    <citation type="submission" date="2018-12" db="EMBL/GenBank/DDBJ databases">
        <authorList>
            <consortium name="Pathogen Informatics"/>
        </authorList>
    </citation>
    <scope>NUCLEOTIDE SEQUENCE [LARGE SCALE GENOMIC DNA]</scope>
    <source>
        <strain evidence="4 5">NCTC10741</strain>
    </source>
</reference>
<dbReference type="Proteomes" id="UP000271626">
    <property type="component" value="Chromosome"/>
</dbReference>
<dbReference type="EMBL" id="LR131273">
    <property type="protein sequence ID" value="VDR37660.1"/>
    <property type="molecule type" value="Genomic_DNA"/>
</dbReference>
<dbReference type="SUPFAM" id="SSF46689">
    <property type="entry name" value="Homeodomain-like"/>
    <property type="match status" value="1"/>
</dbReference>
<evidence type="ECO:0000313" key="4">
    <source>
        <dbReference type="EMBL" id="VDR37660.1"/>
    </source>
</evidence>
<gene>
    <name evidence="4" type="ORF">NCTC10741_00767</name>
</gene>
<dbReference type="InterPro" id="IPR050109">
    <property type="entry name" value="HTH-type_TetR-like_transc_reg"/>
</dbReference>
<protein>
    <submittedName>
        <fullName evidence="4">Transcriptional regulator BetI</fullName>
    </submittedName>
</protein>
<feature type="DNA-binding region" description="H-T-H motif" evidence="2">
    <location>
        <begin position="27"/>
        <end position="46"/>
    </location>
</feature>
<proteinExistence type="predicted"/>
<evidence type="ECO:0000259" key="3">
    <source>
        <dbReference type="PROSITE" id="PS50977"/>
    </source>
</evidence>
<evidence type="ECO:0000256" key="2">
    <source>
        <dbReference type="PROSITE-ProRule" id="PRU00335"/>
    </source>
</evidence>
<dbReference type="GO" id="GO:0003700">
    <property type="term" value="F:DNA-binding transcription factor activity"/>
    <property type="evidence" value="ECO:0007669"/>
    <property type="project" value="TreeGrafter"/>
</dbReference>
<name>A0A3P8MA16_TSUPA</name>
<dbReference type="InterPro" id="IPR001647">
    <property type="entry name" value="HTH_TetR"/>
</dbReference>
<evidence type="ECO:0000313" key="5">
    <source>
        <dbReference type="Proteomes" id="UP000271626"/>
    </source>
</evidence>
<accession>A0A3P8MA16</accession>
<dbReference type="OrthoDB" id="3691941at2"/>
<sequence>MSGPERRAQVMEIAAREFGAHGLHGASIDEVAREAGITQAYVFRMFGTKKALFLALVTDAFGGLVEAMARAADGTVGIEALSRMGAEYYENLADDTALRLQLQGFAACGDPEVRDVVRGCFARLWDTTAGGTGLDPVTVKTFLAFGMLLNAGAALGVADVDAPWADGVRTLIRPGLFEHITAETNREASP</sequence>
<feature type="domain" description="HTH tetR-type" evidence="3">
    <location>
        <begin position="4"/>
        <end position="64"/>
    </location>
</feature>
<dbReference type="Pfam" id="PF00440">
    <property type="entry name" value="TetR_N"/>
    <property type="match status" value="1"/>
</dbReference>
<dbReference type="PANTHER" id="PTHR30055:SF146">
    <property type="entry name" value="HTH-TYPE TRANSCRIPTIONAL DUAL REGULATOR CECR"/>
    <property type="match status" value="1"/>
</dbReference>
<dbReference type="InterPro" id="IPR009057">
    <property type="entry name" value="Homeodomain-like_sf"/>
</dbReference>
<dbReference type="Gene3D" id="1.10.357.10">
    <property type="entry name" value="Tetracycline Repressor, domain 2"/>
    <property type="match status" value="1"/>
</dbReference>
<evidence type="ECO:0000256" key="1">
    <source>
        <dbReference type="ARBA" id="ARBA00023125"/>
    </source>
</evidence>
<keyword evidence="1 2" id="KW-0238">DNA-binding</keyword>
<dbReference type="AlphaFoldDB" id="A0A3P8MA16"/>